<name>K9UIY4_CHAP6</name>
<evidence type="ECO:0000259" key="6">
    <source>
        <dbReference type="PROSITE" id="PS50893"/>
    </source>
</evidence>
<dbReference type="GO" id="GO:0005524">
    <property type="term" value="F:ATP binding"/>
    <property type="evidence" value="ECO:0007669"/>
    <property type="project" value="UniProtKB-KW"/>
</dbReference>
<dbReference type="GO" id="GO:0016887">
    <property type="term" value="F:ATP hydrolysis activity"/>
    <property type="evidence" value="ECO:0007669"/>
    <property type="project" value="InterPro"/>
</dbReference>
<dbReference type="EC" id="7.6.2.9" evidence="5"/>
<evidence type="ECO:0000313" key="7">
    <source>
        <dbReference type="EMBL" id="AFY94391.1"/>
    </source>
</evidence>
<dbReference type="AlphaFoldDB" id="K9UIY4"/>
<sequence>MPQSSEIAVEFRDVGFDIVGEASAREHRRKILAGLNLSIYKGETIVLLGRSGSGKTTMLRLINHLAIPTTGVVLVNDRSTADWDTIKLRRRIGYAIQDIGLFPHFNVSENIGLVPSLEQWQTPRIEARVYELLNLVGLEPEVFARRYPHQLSGGQRQRVGVARALAADPPILLMDEPFGALDPITRLELQRQFQYLQRQLGKTVVFVTHDIQEAFLLGTRIGLMYEGNLVVLGTKDELLQSQHPEARAFIACLNAWEQGNKI</sequence>
<dbReference type="PANTHER" id="PTHR43117">
    <property type="entry name" value="OSMOPROTECTANT IMPORT ATP-BINDING PROTEIN OSMV"/>
    <property type="match status" value="1"/>
</dbReference>
<dbReference type="KEGG" id="cmp:Cha6605_3392"/>
<evidence type="ECO:0000256" key="3">
    <source>
        <dbReference type="ARBA" id="ARBA00022741"/>
    </source>
</evidence>
<dbReference type="STRING" id="1173020.Cha6605_3392"/>
<dbReference type="Gene3D" id="3.40.50.300">
    <property type="entry name" value="P-loop containing nucleotide triphosphate hydrolases"/>
    <property type="match status" value="1"/>
</dbReference>
<dbReference type="PATRIC" id="fig|1173020.3.peg.3899"/>
<dbReference type="Pfam" id="PF00005">
    <property type="entry name" value="ABC_tran"/>
    <property type="match status" value="1"/>
</dbReference>
<keyword evidence="8" id="KW-1185">Reference proteome</keyword>
<protein>
    <recommendedName>
        <fullName evidence="5">ABC-type quaternary amine transporter</fullName>
        <ecNumber evidence="5">7.6.2.9</ecNumber>
    </recommendedName>
</protein>
<keyword evidence="4" id="KW-0067">ATP-binding</keyword>
<dbReference type="PROSITE" id="PS50893">
    <property type="entry name" value="ABC_TRANSPORTER_2"/>
    <property type="match status" value="1"/>
</dbReference>
<organism evidence="7 8">
    <name type="scientific">Chamaesiphon minutus (strain ATCC 27169 / PCC 6605)</name>
    <dbReference type="NCBI Taxonomy" id="1173020"/>
    <lineage>
        <taxon>Bacteria</taxon>
        <taxon>Bacillati</taxon>
        <taxon>Cyanobacteriota</taxon>
        <taxon>Cyanophyceae</taxon>
        <taxon>Gomontiellales</taxon>
        <taxon>Chamaesiphonaceae</taxon>
        <taxon>Chamaesiphon</taxon>
    </lineage>
</organism>
<evidence type="ECO:0000256" key="4">
    <source>
        <dbReference type="ARBA" id="ARBA00022840"/>
    </source>
</evidence>
<dbReference type="Proteomes" id="UP000010366">
    <property type="component" value="Chromosome"/>
</dbReference>
<dbReference type="GO" id="GO:0015418">
    <property type="term" value="F:ABC-type quaternary ammonium compound transporting activity"/>
    <property type="evidence" value="ECO:0007669"/>
    <property type="project" value="UniProtKB-EC"/>
</dbReference>
<gene>
    <name evidence="7" type="ORF">Cha6605_3392</name>
</gene>
<dbReference type="HOGENOM" id="CLU_000604_1_22_3"/>
<dbReference type="eggNOG" id="COG1125">
    <property type="taxonomic scope" value="Bacteria"/>
</dbReference>
<dbReference type="InterPro" id="IPR027417">
    <property type="entry name" value="P-loop_NTPase"/>
</dbReference>
<dbReference type="InterPro" id="IPR003593">
    <property type="entry name" value="AAA+_ATPase"/>
</dbReference>
<evidence type="ECO:0000313" key="8">
    <source>
        <dbReference type="Proteomes" id="UP000010366"/>
    </source>
</evidence>
<dbReference type="PROSITE" id="PS00211">
    <property type="entry name" value="ABC_TRANSPORTER_1"/>
    <property type="match status" value="1"/>
</dbReference>
<dbReference type="SUPFAM" id="SSF52540">
    <property type="entry name" value="P-loop containing nucleoside triphosphate hydrolases"/>
    <property type="match status" value="1"/>
</dbReference>
<keyword evidence="3" id="KW-0547">Nucleotide-binding</keyword>
<evidence type="ECO:0000256" key="5">
    <source>
        <dbReference type="ARBA" id="ARBA00066388"/>
    </source>
</evidence>
<proteinExistence type="inferred from homology"/>
<dbReference type="FunFam" id="3.40.50.300:FF:000425">
    <property type="entry name" value="Probable ABC transporter, ATP-binding subunit"/>
    <property type="match status" value="1"/>
</dbReference>
<dbReference type="EMBL" id="CP003600">
    <property type="protein sequence ID" value="AFY94391.1"/>
    <property type="molecule type" value="Genomic_DNA"/>
</dbReference>
<dbReference type="OrthoDB" id="9804199at2"/>
<dbReference type="RefSeq" id="WP_015160525.1">
    <property type="nucleotide sequence ID" value="NC_019697.1"/>
</dbReference>
<feature type="domain" description="ABC transporter" evidence="6">
    <location>
        <begin position="9"/>
        <end position="251"/>
    </location>
</feature>
<comment type="similarity">
    <text evidence="1">Belongs to the ABC transporter superfamily.</text>
</comment>
<dbReference type="PANTHER" id="PTHR43117:SF4">
    <property type="entry name" value="OSMOPROTECTANT IMPORT ATP-BINDING PROTEIN OSMV"/>
    <property type="match status" value="1"/>
</dbReference>
<dbReference type="InterPro" id="IPR003439">
    <property type="entry name" value="ABC_transporter-like_ATP-bd"/>
</dbReference>
<dbReference type="InterPro" id="IPR017871">
    <property type="entry name" value="ABC_transporter-like_CS"/>
</dbReference>
<evidence type="ECO:0000256" key="1">
    <source>
        <dbReference type="ARBA" id="ARBA00005417"/>
    </source>
</evidence>
<dbReference type="SMART" id="SM00382">
    <property type="entry name" value="AAA"/>
    <property type="match status" value="1"/>
</dbReference>
<accession>K9UIY4</accession>
<keyword evidence="2" id="KW-0813">Transport</keyword>
<evidence type="ECO:0000256" key="2">
    <source>
        <dbReference type="ARBA" id="ARBA00022448"/>
    </source>
</evidence>
<reference evidence="7 8" key="1">
    <citation type="submission" date="2012-05" db="EMBL/GenBank/DDBJ databases">
        <title>Finished chromosome of genome of Chamaesiphon sp. PCC 6605.</title>
        <authorList>
            <consortium name="US DOE Joint Genome Institute"/>
            <person name="Gugger M."/>
            <person name="Coursin T."/>
            <person name="Rippka R."/>
            <person name="Tandeau De Marsac N."/>
            <person name="Huntemann M."/>
            <person name="Wei C.-L."/>
            <person name="Han J."/>
            <person name="Detter J.C."/>
            <person name="Han C."/>
            <person name="Tapia R."/>
            <person name="Chen A."/>
            <person name="Kyrpides N."/>
            <person name="Mavromatis K."/>
            <person name="Markowitz V."/>
            <person name="Szeto E."/>
            <person name="Ivanova N."/>
            <person name="Pagani I."/>
            <person name="Pati A."/>
            <person name="Goodwin L."/>
            <person name="Nordberg H.P."/>
            <person name="Cantor M.N."/>
            <person name="Hua S.X."/>
            <person name="Woyke T."/>
            <person name="Kerfeld C.A."/>
        </authorList>
    </citation>
    <scope>NUCLEOTIDE SEQUENCE [LARGE SCALE GENOMIC DNA]</scope>
    <source>
        <strain evidence="8">ATCC 27169 / PCC 6605</strain>
    </source>
</reference>